<evidence type="ECO:0000313" key="2">
    <source>
        <dbReference type="EMBL" id="HIV24963.1"/>
    </source>
</evidence>
<protein>
    <recommendedName>
        <fullName evidence="4">Zn-finger containing protein</fullName>
    </recommendedName>
</protein>
<evidence type="ECO:0008006" key="4">
    <source>
        <dbReference type="Google" id="ProtNLM"/>
    </source>
</evidence>
<keyword evidence="1" id="KW-0472">Membrane</keyword>
<accession>A0A9D1P1Q2</accession>
<dbReference type="EMBL" id="DVOO01000011">
    <property type="protein sequence ID" value="HIV24963.1"/>
    <property type="molecule type" value="Genomic_DNA"/>
</dbReference>
<gene>
    <name evidence="2" type="ORF">IAB71_04120</name>
</gene>
<keyword evidence="1" id="KW-1133">Transmembrane helix</keyword>
<dbReference type="AlphaFoldDB" id="A0A9D1P1Q2"/>
<sequence>MNKFRDKLENFMQGRYGIDQLGRFMLYAALALIILSFFFRGMFLNTAALVLLVLCYIRMFSRNHAKRWAENEKFLSIKDRIFGRGRHRDAAYCYFKCPACGQKVRVPRGKGRISIRCPRCNNDFIKRT</sequence>
<organism evidence="2 3">
    <name type="scientific">Candidatus Scatomonas pullistercoris</name>
    <dbReference type="NCBI Taxonomy" id="2840920"/>
    <lineage>
        <taxon>Bacteria</taxon>
        <taxon>Bacillati</taxon>
        <taxon>Bacillota</taxon>
        <taxon>Clostridia</taxon>
        <taxon>Lachnospirales</taxon>
        <taxon>Lachnospiraceae</taxon>
        <taxon>Lachnospiraceae incertae sedis</taxon>
        <taxon>Candidatus Scatomonas</taxon>
    </lineage>
</organism>
<reference evidence="2" key="2">
    <citation type="journal article" date="2021" name="PeerJ">
        <title>Extensive microbial diversity within the chicken gut microbiome revealed by metagenomics and culture.</title>
        <authorList>
            <person name="Gilroy R."/>
            <person name="Ravi A."/>
            <person name="Getino M."/>
            <person name="Pursley I."/>
            <person name="Horton D.L."/>
            <person name="Alikhan N.F."/>
            <person name="Baker D."/>
            <person name="Gharbi K."/>
            <person name="Hall N."/>
            <person name="Watson M."/>
            <person name="Adriaenssens E.M."/>
            <person name="Foster-Nyarko E."/>
            <person name="Jarju S."/>
            <person name="Secka A."/>
            <person name="Antonio M."/>
            <person name="Oren A."/>
            <person name="Chaudhuri R.R."/>
            <person name="La Ragione R."/>
            <person name="Hildebrand F."/>
            <person name="Pallen M.J."/>
        </authorList>
    </citation>
    <scope>NUCLEOTIDE SEQUENCE</scope>
    <source>
        <strain evidence="2">CHK188-20938</strain>
    </source>
</reference>
<comment type="caution">
    <text evidence="2">The sequence shown here is derived from an EMBL/GenBank/DDBJ whole genome shotgun (WGS) entry which is preliminary data.</text>
</comment>
<keyword evidence="1" id="KW-0812">Transmembrane</keyword>
<evidence type="ECO:0000313" key="3">
    <source>
        <dbReference type="Proteomes" id="UP000824169"/>
    </source>
</evidence>
<proteinExistence type="predicted"/>
<evidence type="ECO:0000256" key="1">
    <source>
        <dbReference type="SAM" id="Phobius"/>
    </source>
</evidence>
<feature type="transmembrane region" description="Helical" evidence="1">
    <location>
        <begin position="44"/>
        <end position="61"/>
    </location>
</feature>
<dbReference type="Proteomes" id="UP000824169">
    <property type="component" value="Unassembled WGS sequence"/>
</dbReference>
<feature type="transmembrane region" description="Helical" evidence="1">
    <location>
        <begin position="21"/>
        <end position="38"/>
    </location>
</feature>
<name>A0A9D1P1Q2_9FIRM</name>
<reference evidence="2" key="1">
    <citation type="submission" date="2020-10" db="EMBL/GenBank/DDBJ databases">
        <authorList>
            <person name="Gilroy R."/>
        </authorList>
    </citation>
    <scope>NUCLEOTIDE SEQUENCE</scope>
    <source>
        <strain evidence="2">CHK188-20938</strain>
    </source>
</reference>